<dbReference type="InterPro" id="IPR011889">
    <property type="entry name" value="Liste_lipo_26"/>
</dbReference>
<keyword evidence="3" id="KW-1133">Transmembrane helix</keyword>
<reference evidence="4 5" key="1">
    <citation type="submission" date="2015-01" db="EMBL/GenBank/DDBJ databases">
        <title>Draft Genome Sequence of Mycoplasma capricolum subsp. capricolum str. GM508D.</title>
        <authorList>
            <person name="Calcutt M.J."/>
            <person name="Foecking M.F."/>
        </authorList>
    </citation>
    <scope>NUCLEOTIDE SEQUENCE [LARGE SCALE GENOMIC DNA]</scope>
    <source>
        <strain evidence="4 5">GM508D</strain>
    </source>
</reference>
<evidence type="ECO:0000256" key="2">
    <source>
        <dbReference type="SAM" id="MobiDB-lite"/>
    </source>
</evidence>
<evidence type="ECO:0000256" key="1">
    <source>
        <dbReference type="SAM" id="Coils"/>
    </source>
</evidence>
<dbReference type="NCBIfam" id="TIGR02167">
    <property type="entry name" value="Liste_lipo_26"/>
    <property type="match status" value="3"/>
</dbReference>
<feature type="coiled-coil region" evidence="1">
    <location>
        <begin position="88"/>
        <end position="115"/>
    </location>
</feature>
<evidence type="ECO:0000313" key="5">
    <source>
        <dbReference type="Proteomes" id="UP000031975"/>
    </source>
</evidence>
<dbReference type="InterPro" id="IPR025543">
    <property type="entry name" value="Dodecin-like"/>
</dbReference>
<protein>
    <submittedName>
        <fullName evidence="4">PARCEL domain-containing protein</fullName>
    </submittedName>
</protein>
<sequence length="1963" mass="221117">MNKKSKTNQEIENNSKINQKSKSTPNKKLNKKAISYIMLASLWAGSGFGWFLYYYNHQKSVPVLRKGYEEQYYKELEKWLTPQQRKQREEFLKQAKEYEKQLKLEKEKRLEYASRHLVKFINDFDLGAINDNKDETIISILENKFEQVKGQIRVDETFKTKEYARIIPIKNSKYHGEVTVTFTVKTKLDTVITNKHLDKFNNPDEQQIINKVNELNPDLNLTENDITVEIKTNENKAIIKAKDSSSKYQGQVEVTFNIRPTIASTIKTTSLGALLDKDNQSILNAINKANGIELTLDQVDIIDVTPTSAIVKAKENNNYQGEVTVTFTVKKQLEQEAKVVNLGALFNKDDNSIFETFKKLNGNVNLNQDDVTIGERRNGSATITVKTTNNDYQGKVEVTFTIKTKLNTVIKTTYLEKFDNPNEQQIITKVNELNPDLNLTENDITVEIKTNENKAIIKAKDSSSKYQGQVEVTFNIRPTIASTIKTTSLGALLDKDNQSILNAINKANGIELTLDQVDIIDVTPTSAIVKAKENNNYQGEVTVTFTVKKQLEQEAKVVNLGALFNKDDNSIFETFKKLNGNVNLNQDDVTIGERRNGSATITVKTTNNDYQGKVEVTFTIKTKLNTVIKTTYLEKFDNPNEQQIINKVNELNPDLNLTENDITVEIKTNENKAIIKAKDSSSKYQGQVEVTFNIRHTIASTIKTTSLGALLDKDNQSILNAINKANGIELTLDQVDIIDVTPTSAIVKAKENNNYQGEVTVTFTVKKQLEQEAKVVNLGALFNKDDNSIFETFKKLNGNVNLNQDDVTIGERRNGSATITVKTTNNDYQGKVEVTFTIKTKLNTVIKTTYLEKFDNPNEQQIINKVNELNPDLNLTENDITVEIKTNENKAIIKAKDSSSKYQGQVEVTFNIRHTIASTIKTTSLGALLDKDNQSILNAINKANGIELTLDQVDIIDVTPTSAIVKAKENNNYQGEVTVTFTVKKQLEQEAKVVNLGALFNKDDNSIFETFKKLNGNVNLNQDDVTIGERRNGSATITVKTTNNDYQGKVEVTFTIKTKLNTVIKTTYLEKFDNPNEQQIITKVNELNPDLNLTENDITVEIKTNENKAIIKAKDSSSKYQGQVEVTFNIRHTIASTIKTTSLGALLDKDNQSILNAINKANGIELTLDQVDIIDVTPTSAIVKAKENNNYQGEVTVTFTVKKQLEQEAKVVNLGALFNKDDNSIFETFKKLNGNVNLNQDDVTIGERRNGSATITVKTTNNDYQGKVEVTFTIKTKLNTVIKTTYLEKFDNPNEQQIINKVNELNPDLNLTENDITVEIKTNENKAIIKAKDSSSKYQGQVEVTFNIRHTIASTIKTTSLGALLDKDNQSILNAINKANGIELTLDQVDIIDVTPTSAIVKAKENNNYQGEVTVTFTVKKQLEQEAKVVNLGALFNKDDNSIFETFKKLNGNVNLNQDDVTIGERRNGSATITVKTTNNDYQGKVEVTFTIKTKLNTVIKTTYLEKFDNPNEQQIINKVNELNPDLNLTENDITVEIKTNENKAIIKAKDSSSKYQGQVEVTFNIRHTIASTIKTTSLGALLDKDNQSILNAINKANGIELTLDQVDIIDVTPTSAIVKAKENNNYQGEVTVTFTVKKQLEQEAKVVNLGALFNKDDNSIFETFKKLNGNVNLNQDDVTIGERRNGSATITVKSKNDKYQGQVEVKFTVKQKLQNIIRNTDLGYIKEENFGSILKAINEKNPGINLTSSDIAWHSLQTGQQVKIFPETNSQWKPSNKYQGEVIVTFNTKAPWKEQPHKYDGTKVIEIGWITLKDGTVQIPTFNKYTTEVPAYLPPFITNLNGAFSQLESSSVKNLDKWDTSNVTDMYSMFFNASSFNQDISNWNTSNVTNMKRMFYGADNFNQPIGNWNTSNVTNMEFMFYRADAFNQDISNWNVNNVTKWSHFDWNYGNYYRKWQIPEKFR</sequence>
<dbReference type="InterPro" id="IPR005046">
    <property type="entry name" value="DUF285"/>
</dbReference>
<gene>
    <name evidence="4" type="ORF">MCGM508_01665</name>
</gene>
<accession>A0A0C2VFV7</accession>
<keyword evidence="1" id="KW-0175">Coiled coil</keyword>
<dbReference type="RefSeq" id="WP_041159694.1">
    <property type="nucleotide sequence ID" value="NZ_JXQB01000001.1"/>
</dbReference>
<comment type="caution">
    <text evidence="4">The sequence shown here is derived from an EMBL/GenBank/DDBJ whole genome shotgun (WGS) entry which is preliminary data.</text>
</comment>
<dbReference type="Gene3D" id="3.30.1660.10">
    <property type="entry name" value="Flavin-binding protein dodecin"/>
    <property type="match status" value="7"/>
</dbReference>
<keyword evidence="3" id="KW-0472">Membrane</keyword>
<dbReference type="Proteomes" id="UP000031975">
    <property type="component" value="Unassembled WGS sequence"/>
</dbReference>
<proteinExistence type="predicted"/>
<keyword evidence="3" id="KW-0812">Transmembrane</keyword>
<dbReference type="EMBL" id="JXQB01000001">
    <property type="protein sequence ID" value="KIM13783.1"/>
    <property type="molecule type" value="Genomic_DNA"/>
</dbReference>
<organism evidence="4 5">
    <name type="scientific">Mycoplasma capricolum subsp. capricolum</name>
    <dbReference type="NCBI Taxonomy" id="40479"/>
    <lineage>
        <taxon>Bacteria</taxon>
        <taxon>Bacillati</taxon>
        <taxon>Mycoplasmatota</taxon>
        <taxon>Mollicutes</taxon>
        <taxon>Mycoplasmataceae</taxon>
        <taxon>Mycoplasma</taxon>
    </lineage>
</organism>
<evidence type="ECO:0000256" key="3">
    <source>
        <dbReference type="SAM" id="Phobius"/>
    </source>
</evidence>
<feature type="region of interest" description="Disordered" evidence="2">
    <location>
        <begin position="1"/>
        <end position="26"/>
    </location>
</feature>
<feature type="compositionally biased region" description="Polar residues" evidence="2">
    <location>
        <begin position="8"/>
        <end position="26"/>
    </location>
</feature>
<name>A0A0C2VFV7_MYCCA</name>
<evidence type="ECO:0000313" key="4">
    <source>
        <dbReference type="EMBL" id="KIM13783.1"/>
    </source>
</evidence>
<feature type="transmembrane region" description="Helical" evidence="3">
    <location>
        <begin position="33"/>
        <end position="55"/>
    </location>
</feature>
<dbReference type="Pfam" id="PF03382">
    <property type="entry name" value="DUF285"/>
    <property type="match status" value="1"/>
</dbReference>